<reference evidence="1" key="5">
    <citation type="journal article" date="2021" name="G3 (Bethesda)">
        <title>Aegilops tauschii genome assembly Aet v5.0 features greater sequence contiguity and improved annotation.</title>
        <authorList>
            <person name="Wang L."/>
            <person name="Zhu T."/>
            <person name="Rodriguez J.C."/>
            <person name="Deal K.R."/>
            <person name="Dubcovsky J."/>
            <person name="McGuire P.E."/>
            <person name="Lux T."/>
            <person name="Spannagl M."/>
            <person name="Mayer K.F.X."/>
            <person name="Baldrich P."/>
            <person name="Meyers B.C."/>
            <person name="Huo N."/>
            <person name="Gu Y.Q."/>
            <person name="Zhou H."/>
            <person name="Devos K.M."/>
            <person name="Bennetzen J.L."/>
            <person name="Unver T."/>
            <person name="Budak H."/>
            <person name="Gulick P.J."/>
            <person name="Galiba G."/>
            <person name="Kalapos B."/>
            <person name="Nelson D.R."/>
            <person name="Li P."/>
            <person name="You F.M."/>
            <person name="Luo M.C."/>
            <person name="Dvorak J."/>
        </authorList>
    </citation>
    <scope>NUCLEOTIDE SEQUENCE [LARGE SCALE GENOMIC DNA]</scope>
    <source>
        <strain evidence="1">cv. AL8/78</strain>
    </source>
</reference>
<accession>A0A453QCH0</accession>
<reference evidence="2" key="1">
    <citation type="journal article" date="2014" name="Science">
        <title>Ancient hybridizations among the ancestral genomes of bread wheat.</title>
        <authorList>
            <consortium name="International Wheat Genome Sequencing Consortium,"/>
            <person name="Marcussen T."/>
            <person name="Sandve S.R."/>
            <person name="Heier L."/>
            <person name="Spannagl M."/>
            <person name="Pfeifer M."/>
            <person name="Jakobsen K.S."/>
            <person name="Wulff B.B."/>
            <person name="Steuernagel B."/>
            <person name="Mayer K.F."/>
            <person name="Olsen O.A."/>
        </authorList>
    </citation>
    <scope>NUCLEOTIDE SEQUENCE [LARGE SCALE GENOMIC DNA]</scope>
    <source>
        <strain evidence="2">cv. AL8/78</strain>
    </source>
</reference>
<organism evidence="1 2">
    <name type="scientific">Aegilops tauschii subsp. strangulata</name>
    <name type="common">Goatgrass</name>
    <dbReference type="NCBI Taxonomy" id="200361"/>
    <lineage>
        <taxon>Eukaryota</taxon>
        <taxon>Viridiplantae</taxon>
        <taxon>Streptophyta</taxon>
        <taxon>Embryophyta</taxon>
        <taxon>Tracheophyta</taxon>
        <taxon>Spermatophyta</taxon>
        <taxon>Magnoliopsida</taxon>
        <taxon>Liliopsida</taxon>
        <taxon>Poales</taxon>
        <taxon>Poaceae</taxon>
        <taxon>BOP clade</taxon>
        <taxon>Pooideae</taxon>
        <taxon>Triticodae</taxon>
        <taxon>Triticeae</taxon>
        <taxon>Triticinae</taxon>
        <taxon>Aegilops</taxon>
    </lineage>
</organism>
<reference evidence="1" key="3">
    <citation type="journal article" date="2017" name="Nature">
        <title>Genome sequence of the progenitor of the wheat D genome Aegilops tauschii.</title>
        <authorList>
            <person name="Luo M.C."/>
            <person name="Gu Y.Q."/>
            <person name="Puiu D."/>
            <person name="Wang H."/>
            <person name="Twardziok S.O."/>
            <person name="Deal K.R."/>
            <person name="Huo N."/>
            <person name="Zhu T."/>
            <person name="Wang L."/>
            <person name="Wang Y."/>
            <person name="McGuire P.E."/>
            <person name="Liu S."/>
            <person name="Long H."/>
            <person name="Ramasamy R.K."/>
            <person name="Rodriguez J.C."/>
            <person name="Van S.L."/>
            <person name="Yuan L."/>
            <person name="Wang Z."/>
            <person name="Xia Z."/>
            <person name="Xiao L."/>
            <person name="Anderson O.D."/>
            <person name="Ouyang S."/>
            <person name="Liang Y."/>
            <person name="Zimin A.V."/>
            <person name="Pertea G."/>
            <person name="Qi P."/>
            <person name="Bennetzen J.L."/>
            <person name="Dai X."/>
            <person name="Dawson M.W."/>
            <person name="Muller H.G."/>
            <person name="Kugler K."/>
            <person name="Rivarola-Duarte L."/>
            <person name="Spannagl M."/>
            <person name="Mayer K.F.X."/>
            <person name="Lu F.H."/>
            <person name="Bevan M.W."/>
            <person name="Leroy P."/>
            <person name="Li P."/>
            <person name="You F.M."/>
            <person name="Sun Q."/>
            <person name="Liu Z."/>
            <person name="Lyons E."/>
            <person name="Wicker T."/>
            <person name="Salzberg S.L."/>
            <person name="Devos K.M."/>
            <person name="Dvorak J."/>
        </authorList>
    </citation>
    <scope>NUCLEOTIDE SEQUENCE [LARGE SCALE GENOMIC DNA]</scope>
    <source>
        <strain evidence="1">cv. AL8/78</strain>
    </source>
</reference>
<reference evidence="2" key="2">
    <citation type="journal article" date="2017" name="Nat. Plants">
        <title>The Aegilops tauschii genome reveals multiple impacts of transposons.</title>
        <authorList>
            <person name="Zhao G."/>
            <person name="Zou C."/>
            <person name="Li K."/>
            <person name="Wang K."/>
            <person name="Li T."/>
            <person name="Gao L."/>
            <person name="Zhang X."/>
            <person name="Wang H."/>
            <person name="Yang Z."/>
            <person name="Liu X."/>
            <person name="Jiang W."/>
            <person name="Mao L."/>
            <person name="Kong X."/>
            <person name="Jiao Y."/>
            <person name="Jia J."/>
        </authorList>
    </citation>
    <scope>NUCLEOTIDE SEQUENCE [LARGE SCALE GENOMIC DNA]</scope>
    <source>
        <strain evidence="2">cv. AL8/78</strain>
    </source>
</reference>
<proteinExistence type="predicted"/>
<dbReference type="Proteomes" id="UP000015105">
    <property type="component" value="Chromosome 7D"/>
</dbReference>
<dbReference type="EnsemblPlants" id="AET7Gv20040500.1">
    <property type="protein sequence ID" value="AET7Gv20040500.1"/>
    <property type="gene ID" value="AET7Gv20040500"/>
</dbReference>
<keyword evidence="2" id="KW-1185">Reference proteome</keyword>
<sequence>RGWCWRDRGRCRRWCHRRLCWRHHGCRCWGHRCWCLRERSWYRRRSYRRWYWRHHRGRCRCWS</sequence>
<dbReference type="AlphaFoldDB" id="A0A453QCH0"/>
<reference evidence="1" key="4">
    <citation type="submission" date="2019-03" db="UniProtKB">
        <authorList>
            <consortium name="EnsemblPlants"/>
        </authorList>
    </citation>
    <scope>IDENTIFICATION</scope>
</reference>
<name>A0A453QCH0_AEGTS</name>
<dbReference type="Gramene" id="AET7Gv20040500.1">
    <property type="protein sequence ID" value="AET7Gv20040500.1"/>
    <property type="gene ID" value="AET7Gv20040500"/>
</dbReference>
<protein>
    <submittedName>
        <fullName evidence="1">Uncharacterized protein</fullName>
    </submittedName>
</protein>
<evidence type="ECO:0000313" key="1">
    <source>
        <dbReference type="EnsemblPlants" id="AET7Gv20040500.1"/>
    </source>
</evidence>
<evidence type="ECO:0000313" key="2">
    <source>
        <dbReference type="Proteomes" id="UP000015105"/>
    </source>
</evidence>